<gene>
    <name evidence="2" type="ORF">NPD5_3679</name>
</gene>
<evidence type="ECO:0000256" key="1">
    <source>
        <dbReference type="SAM" id="Phobius"/>
    </source>
</evidence>
<proteinExistence type="predicted"/>
<reference evidence="2 3" key="1">
    <citation type="submission" date="2015-11" db="EMBL/GenBank/DDBJ databases">
        <authorList>
            <person name="Hill K.K."/>
            <person name="Shirey T.B."/>
            <person name="Raphael B."/>
            <person name="Daligault H.E."/>
            <person name="Davenport K.W."/>
            <person name="Bruce D.C."/>
            <person name="Foley B.T."/>
            <person name="Johnson S.L."/>
        </authorList>
    </citation>
    <scope>NUCLEOTIDE SEQUENCE [LARGE SCALE GENOMIC DNA]</scope>
    <source>
        <strain evidence="2 3">CDC_1632</strain>
    </source>
</reference>
<feature type="transmembrane region" description="Helical" evidence="1">
    <location>
        <begin position="12"/>
        <end position="34"/>
    </location>
</feature>
<organism evidence="2 3">
    <name type="scientific">Clostridium sporogenes</name>
    <dbReference type="NCBI Taxonomy" id="1509"/>
    <lineage>
        <taxon>Bacteria</taxon>
        <taxon>Bacillati</taxon>
        <taxon>Bacillota</taxon>
        <taxon>Clostridia</taxon>
        <taxon>Eubacteriales</taxon>
        <taxon>Clostridiaceae</taxon>
        <taxon>Clostridium</taxon>
    </lineage>
</organism>
<evidence type="ECO:0000313" key="2">
    <source>
        <dbReference type="EMBL" id="APH14332.1"/>
    </source>
</evidence>
<keyword evidence="1" id="KW-1133">Transmembrane helix</keyword>
<dbReference type="Proteomes" id="UP000182204">
    <property type="component" value="Chromosome"/>
</dbReference>
<protein>
    <submittedName>
        <fullName evidence="2">Uncharacterized protein</fullName>
    </submittedName>
</protein>
<name>A0A1L3NDY2_CLOSG</name>
<keyword evidence="1" id="KW-0812">Transmembrane</keyword>
<evidence type="ECO:0000313" key="3">
    <source>
        <dbReference type="Proteomes" id="UP000182204"/>
    </source>
</evidence>
<feature type="transmembrane region" description="Helical" evidence="1">
    <location>
        <begin position="54"/>
        <end position="75"/>
    </location>
</feature>
<dbReference type="EMBL" id="CP013243">
    <property type="protein sequence ID" value="APH14332.1"/>
    <property type="molecule type" value="Genomic_DNA"/>
</dbReference>
<keyword evidence="1" id="KW-0472">Membrane</keyword>
<sequence length="76" mass="9164">MLTRCKIIMKKRIAYAVLFFHLLFYYSIETLILRRNNHAYTELCNIVEAVIDDIIIMILSNKNILRGLYFVYIIYK</sequence>
<accession>A0A1L3NDY2</accession>
<dbReference type="AlphaFoldDB" id="A0A1L3NDY2"/>